<keyword evidence="2" id="KW-1185">Reference proteome</keyword>
<comment type="caution">
    <text evidence="1">The sequence shown here is derived from an EMBL/GenBank/DDBJ whole genome shotgun (WGS) entry which is preliminary data.</text>
</comment>
<name>A0A7J8ABL3_PIPKU</name>
<dbReference type="AlphaFoldDB" id="A0A7J8ABL3"/>
<evidence type="ECO:0000313" key="1">
    <source>
        <dbReference type="EMBL" id="KAF6383619.1"/>
    </source>
</evidence>
<accession>A0A7J8ABL3</accession>
<reference evidence="1 2" key="1">
    <citation type="journal article" date="2020" name="Nature">
        <title>Six reference-quality genomes reveal evolution of bat adaptations.</title>
        <authorList>
            <person name="Jebb D."/>
            <person name="Huang Z."/>
            <person name="Pippel M."/>
            <person name="Hughes G.M."/>
            <person name="Lavrichenko K."/>
            <person name="Devanna P."/>
            <person name="Winkler S."/>
            <person name="Jermiin L.S."/>
            <person name="Skirmuntt E.C."/>
            <person name="Katzourakis A."/>
            <person name="Burkitt-Gray L."/>
            <person name="Ray D.A."/>
            <person name="Sullivan K.A.M."/>
            <person name="Roscito J.G."/>
            <person name="Kirilenko B.M."/>
            <person name="Davalos L.M."/>
            <person name="Corthals A.P."/>
            <person name="Power M.L."/>
            <person name="Jones G."/>
            <person name="Ransome R.D."/>
            <person name="Dechmann D.K.N."/>
            <person name="Locatelli A.G."/>
            <person name="Puechmaille S.J."/>
            <person name="Fedrigo O."/>
            <person name="Jarvis E.D."/>
            <person name="Hiller M."/>
            <person name="Vernes S.C."/>
            <person name="Myers E.W."/>
            <person name="Teeling E.C."/>
        </authorList>
    </citation>
    <scope>NUCLEOTIDE SEQUENCE [LARGE SCALE GENOMIC DNA]</scope>
    <source>
        <strain evidence="1">MPipKuh1</strain>
        <tissue evidence="1">Flight muscle</tissue>
    </source>
</reference>
<dbReference type="Proteomes" id="UP000558488">
    <property type="component" value="Unassembled WGS sequence"/>
</dbReference>
<sequence>MGRQMDFMQKLIGKDTTHPSWMKKATASDPRNLALPKESTFILQVNQKRKKNHIRNLILRLSHCNLKTFLRMLQP</sequence>
<gene>
    <name evidence="1" type="ORF">mPipKuh1_015696</name>
</gene>
<dbReference type="EMBL" id="JACAGB010000002">
    <property type="protein sequence ID" value="KAF6383619.1"/>
    <property type="molecule type" value="Genomic_DNA"/>
</dbReference>
<organism evidence="1 2">
    <name type="scientific">Pipistrellus kuhlii</name>
    <name type="common">Kuhl's pipistrelle</name>
    <dbReference type="NCBI Taxonomy" id="59472"/>
    <lineage>
        <taxon>Eukaryota</taxon>
        <taxon>Metazoa</taxon>
        <taxon>Chordata</taxon>
        <taxon>Craniata</taxon>
        <taxon>Vertebrata</taxon>
        <taxon>Euteleostomi</taxon>
        <taxon>Mammalia</taxon>
        <taxon>Eutheria</taxon>
        <taxon>Laurasiatheria</taxon>
        <taxon>Chiroptera</taxon>
        <taxon>Yangochiroptera</taxon>
        <taxon>Vespertilionidae</taxon>
        <taxon>Pipistrellus</taxon>
    </lineage>
</organism>
<protein>
    <submittedName>
        <fullName evidence="1">Uncharacterized protein</fullName>
    </submittedName>
</protein>
<evidence type="ECO:0000313" key="2">
    <source>
        <dbReference type="Proteomes" id="UP000558488"/>
    </source>
</evidence>
<proteinExistence type="predicted"/>